<dbReference type="InterPro" id="IPR001789">
    <property type="entry name" value="Sig_transdc_resp-reg_receiver"/>
</dbReference>
<dbReference type="CDD" id="cd17536">
    <property type="entry name" value="REC_YesN-like"/>
    <property type="match status" value="1"/>
</dbReference>
<dbReference type="AlphaFoldDB" id="A0A5D0CQ62"/>
<keyword evidence="5" id="KW-0805">Transcription regulation</keyword>
<dbReference type="Gene3D" id="3.40.50.2300">
    <property type="match status" value="1"/>
</dbReference>
<dbReference type="InterPro" id="IPR020449">
    <property type="entry name" value="Tscrpt_reg_AraC-type_HTH"/>
</dbReference>
<organism evidence="11 12">
    <name type="scientific">Paenibacillus faecis</name>
    <dbReference type="NCBI Taxonomy" id="862114"/>
    <lineage>
        <taxon>Bacteria</taxon>
        <taxon>Bacillati</taxon>
        <taxon>Bacillota</taxon>
        <taxon>Bacilli</taxon>
        <taxon>Bacillales</taxon>
        <taxon>Paenibacillaceae</taxon>
        <taxon>Paenibacillus</taxon>
    </lineage>
</organism>
<evidence type="ECO:0000259" key="10">
    <source>
        <dbReference type="PROSITE" id="PS50110"/>
    </source>
</evidence>
<evidence type="ECO:0000256" key="4">
    <source>
        <dbReference type="ARBA" id="ARBA00023012"/>
    </source>
</evidence>
<dbReference type="GO" id="GO:0000160">
    <property type="term" value="P:phosphorelay signal transduction system"/>
    <property type="evidence" value="ECO:0007669"/>
    <property type="project" value="UniProtKB-KW"/>
</dbReference>
<dbReference type="GO" id="GO:0005737">
    <property type="term" value="C:cytoplasm"/>
    <property type="evidence" value="ECO:0007669"/>
    <property type="project" value="UniProtKB-SubCell"/>
</dbReference>
<dbReference type="RefSeq" id="WP_148455223.1">
    <property type="nucleotide sequence ID" value="NZ_VSDO01000004.1"/>
</dbReference>
<evidence type="ECO:0000256" key="8">
    <source>
        <dbReference type="PROSITE-ProRule" id="PRU00169"/>
    </source>
</evidence>
<gene>
    <name evidence="11" type="ORF">FRY98_19905</name>
</gene>
<dbReference type="SMART" id="SM00342">
    <property type="entry name" value="HTH_ARAC"/>
    <property type="match status" value="1"/>
</dbReference>
<dbReference type="PANTHER" id="PTHR42713:SF3">
    <property type="entry name" value="TRANSCRIPTIONAL REGULATORY PROTEIN HPTR"/>
    <property type="match status" value="1"/>
</dbReference>
<evidence type="ECO:0000313" key="11">
    <source>
        <dbReference type="EMBL" id="TYA11414.1"/>
    </source>
</evidence>
<dbReference type="PANTHER" id="PTHR42713">
    <property type="entry name" value="HISTIDINE KINASE-RELATED"/>
    <property type="match status" value="1"/>
</dbReference>
<dbReference type="GO" id="GO:0043565">
    <property type="term" value="F:sequence-specific DNA binding"/>
    <property type="evidence" value="ECO:0007669"/>
    <property type="project" value="InterPro"/>
</dbReference>
<dbReference type="InterPro" id="IPR018060">
    <property type="entry name" value="HTH_AraC"/>
</dbReference>
<dbReference type="SUPFAM" id="SSF46689">
    <property type="entry name" value="Homeodomain-like"/>
    <property type="match status" value="2"/>
</dbReference>
<accession>A0A5D0CQ62</accession>
<evidence type="ECO:0000256" key="5">
    <source>
        <dbReference type="ARBA" id="ARBA00023015"/>
    </source>
</evidence>
<feature type="domain" description="Response regulatory" evidence="10">
    <location>
        <begin position="14"/>
        <end position="131"/>
    </location>
</feature>
<keyword evidence="2" id="KW-0963">Cytoplasm</keyword>
<dbReference type="PROSITE" id="PS01124">
    <property type="entry name" value="HTH_ARAC_FAMILY_2"/>
    <property type="match status" value="1"/>
</dbReference>
<reference evidence="11 12" key="1">
    <citation type="submission" date="2019-08" db="EMBL/GenBank/DDBJ databases">
        <title>Genome sequencing of Paenibacillus faecis DSM 23593(T).</title>
        <authorList>
            <person name="Kook J.-K."/>
            <person name="Park S.-N."/>
            <person name="Lim Y.K."/>
        </authorList>
    </citation>
    <scope>NUCLEOTIDE SEQUENCE [LARGE SCALE GENOMIC DNA]</scope>
    <source>
        <strain evidence="11 12">DSM 23593</strain>
    </source>
</reference>
<keyword evidence="7" id="KW-0804">Transcription</keyword>
<evidence type="ECO:0000256" key="3">
    <source>
        <dbReference type="ARBA" id="ARBA00022553"/>
    </source>
</evidence>
<keyword evidence="6" id="KW-0238">DNA-binding</keyword>
<protein>
    <submittedName>
        <fullName evidence="11">Response regulator</fullName>
    </submittedName>
</protein>
<comment type="caution">
    <text evidence="11">The sequence shown here is derived from an EMBL/GenBank/DDBJ whole genome shotgun (WGS) entry which is preliminary data.</text>
</comment>
<dbReference type="PROSITE" id="PS50110">
    <property type="entry name" value="RESPONSE_REGULATORY"/>
    <property type="match status" value="1"/>
</dbReference>
<evidence type="ECO:0000256" key="2">
    <source>
        <dbReference type="ARBA" id="ARBA00022490"/>
    </source>
</evidence>
<evidence type="ECO:0000313" key="12">
    <source>
        <dbReference type="Proteomes" id="UP000325218"/>
    </source>
</evidence>
<keyword evidence="4" id="KW-0902">Two-component regulatory system</keyword>
<dbReference type="InterPro" id="IPR051552">
    <property type="entry name" value="HptR"/>
</dbReference>
<keyword evidence="3 8" id="KW-0597">Phosphoprotein</keyword>
<feature type="modified residue" description="4-aspartylphosphate" evidence="8">
    <location>
        <position position="66"/>
    </location>
</feature>
<dbReference type="InterPro" id="IPR011006">
    <property type="entry name" value="CheY-like_superfamily"/>
</dbReference>
<evidence type="ECO:0000259" key="9">
    <source>
        <dbReference type="PROSITE" id="PS01124"/>
    </source>
</evidence>
<dbReference type="Pfam" id="PF00072">
    <property type="entry name" value="Response_reg"/>
    <property type="match status" value="1"/>
</dbReference>
<comment type="subcellular location">
    <subcellularLocation>
        <location evidence="1">Cytoplasm</location>
    </subcellularLocation>
</comment>
<name>A0A5D0CQ62_9BACL</name>
<dbReference type="InterPro" id="IPR009057">
    <property type="entry name" value="Homeodomain-like_sf"/>
</dbReference>
<evidence type="ECO:0000256" key="1">
    <source>
        <dbReference type="ARBA" id="ARBA00004496"/>
    </source>
</evidence>
<dbReference type="OrthoDB" id="342399at2"/>
<dbReference type="Gene3D" id="1.10.10.60">
    <property type="entry name" value="Homeodomain-like"/>
    <property type="match status" value="2"/>
</dbReference>
<keyword evidence="12" id="KW-1185">Reference proteome</keyword>
<dbReference type="PROSITE" id="PS00041">
    <property type="entry name" value="HTH_ARAC_FAMILY_1"/>
    <property type="match status" value="1"/>
</dbReference>
<dbReference type="GO" id="GO:0003700">
    <property type="term" value="F:DNA-binding transcription factor activity"/>
    <property type="evidence" value="ECO:0007669"/>
    <property type="project" value="InterPro"/>
</dbReference>
<evidence type="ECO:0000256" key="7">
    <source>
        <dbReference type="ARBA" id="ARBA00023163"/>
    </source>
</evidence>
<feature type="domain" description="HTH araC/xylS-type" evidence="9">
    <location>
        <begin position="309"/>
        <end position="408"/>
    </location>
</feature>
<dbReference type="Proteomes" id="UP000325218">
    <property type="component" value="Unassembled WGS sequence"/>
</dbReference>
<dbReference type="Pfam" id="PF12833">
    <property type="entry name" value="HTH_18"/>
    <property type="match status" value="1"/>
</dbReference>
<dbReference type="SMART" id="SM00448">
    <property type="entry name" value="REC"/>
    <property type="match status" value="1"/>
</dbReference>
<evidence type="ECO:0000256" key="6">
    <source>
        <dbReference type="ARBA" id="ARBA00023125"/>
    </source>
</evidence>
<dbReference type="PRINTS" id="PR00032">
    <property type="entry name" value="HTHARAC"/>
</dbReference>
<dbReference type="InterPro" id="IPR018062">
    <property type="entry name" value="HTH_AraC-typ_CS"/>
</dbReference>
<sequence length="411" mass="46776">MTNNNPGTVLPDCKVLIADDETIIREGIRESVRWSELGMRVVAEAEDGEEALELALRHGVHIVLVDLNMPILDGIGLMEKLREHLPACKIIIITGHDEFAYAQKAIRLQVKDYILKPANPAQLERVLRQVRGELEQETDRQQRLETASRQFSRNYPLLRERFCQEWMDGHMDADEIAEHLGFLNLPVLPPALLGVIRLREAILPQPALKEQERQLFLYAVENIAAELLAPYPKAIYRDPFGFVVVLLWDASAPAEAAFRRIEPAARTFLKIAVDLEVMEGGGDLTEIPAIYRKCKSAVLKEAPLSPLVRRAKYYIHDHYADRGLTLEQIAAELHTSPVYLSRLFKQELGVSFNGYLTRLRMRKAIQLLHTTELAIHEIAERVGYETQHYFSTAFKRTTGVSPLQFRKGEKS</sequence>
<proteinExistence type="predicted"/>
<dbReference type="EMBL" id="VSDO01000004">
    <property type="protein sequence ID" value="TYA11414.1"/>
    <property type="molecule type" value="Genomic_DNA"/>
</dbReference>
<dbReference type="SUPFAM" id="SSF52172">
    <property type="entry name" value="CheY-like"/>
    <property type="match status" value="1"/>
</dbReference>